<feature type="compositionally biased region" description="Low complexity" evidence="2">
    <location>
        <begin position="66"/>
        <end position="78"/>
    </location>
</feature>
<dbReference type="InterPro" id="IPR000262">
    <property type="entry name" value="FMN-dep_DH"/>
</dbReference>
<name>A0ABW1A9D9_9ACTN</name>
<evidence type="ECO:0000313" key="4">
    <source>
        <dbReference type="EMBL" id="MFC5751582.1"/>
    </source>
</evidence>
<sequence length="220" mass="23884">MVWAYDDHDAESETTLRSYLRLQPVDAAAPRAFRQAERPGAPLATAPGQRADFHAARARWGLAERCPGPAAGGAQRARPAAHDTAHAGADQPSGAAGPHRPDGTEPIGPESWGRSHDRAGRHTCHHQHRRGLQTAERHCSQPYPCSDHSGLHDPTLELMRRAEGASYPTLVVTVDVPVLGNREAEGRVGMGSPPPLSPARVLGAMPRPGWCYRFLRHRRV</sequence>
<dbReference type="Gene3D" id="3.20.20.70">
    <property type="entry name" value="Aldolase class I"/>
    <property type="match status" value="1"/>
</dbReference>
<comment type="cofactor">
    <cofactor evidence="1">
        <name>FMN</name>
        <dbReference type="ChEBI" id="CHEBI:58210"/>
    </cofactor>
</comment>
<dbReference type="InterPro" id="IPR037396">
    <property type="entry name" value="FMN_HAD"/>
</dbReference>
<proteinExistence type="predicted"/>
<accession>A0ABW1A9D9</accession>
<dbReference type="SUPFAM" id="SSF51395">
    <property type="entry name" value="FMN-linked oxidoreductases"/>
    <property type="match status" value="1"/>
</dbReference>
<dbReference type="PROSITE" id="PS51349">
    <property type="entry name" value="FMN_HYDROXY_ACID_DH_2"/>
    <property type="match status" value="1"/>
</dbReference>
<evidence type="ECO:0000259" key="3">
    <source>
        <dbReference type="PROSITE" id="PS51349"/>
    </source>
</evidence>
<organism evidence="4 5">
    <name type="scientific">Actinomadura rugatobispora</name>
    <dbReference type="NCBI Taxonomy" id="1994"/>
    <lineage>
        <taxon>Bacteria</taxon>
        <taxon>Bacillati</taxon>
        <taxon>Actinomycetota</taxon>
        <taxon>Actinomycetes</taxon>
        <taxon>Streptosporangiales</taxon>
        <taxon>Thermomonosporaceae</taxon>
        <taxon>Actinomadura</taxon>
    </lineage>
</organism>
<dbReference type="Pfam" id="PF01070">
    <property type="entry name" value="FMN_dh"/>
    <property type="match status" value="1"/>
</dbReference>
<feature type="domain" description="FMN hydroxy acid dehydrogenase" evidence="3">
    <location>
        <begin position="1"/>
        <end position="220"/>
    </location>
</feature>
<keyword evidence="5" id="KW-1185">Reference proteome</keyword>
<feature type="region of interest" description="Disordered" evidence="2">
    <location>
        <begin position="66"/>
        <end position="136"/>
    </location>
</feature>
<evidence type="ECO:0000256" key="1">
    <source>
        <dbReference type="ARBA" id="ARBA00001917"/>
    </source>
</evidence>
<evidence type="ECO:0000256" key="2">
    <source>
        <dbReference type="SAM" id="MobiDB-lite"/>
    </source>
</evidence>
<gene>
    <name evidence="4" type="ORF">ACFPZN_38705</name>
</gene>
<protein>
    <submittedName>
        <fullName evidence="4">Alpha-hydroxy-acid oxidizing protein</fullName>
    </submittedName>
</protein>
<feature type="compositionally biased region" description="Basic residues" evidence="2">
    <location>
        <begin position="121"/>
        <end position="131"/>
    </location>
</feature>
<comment type="caution">
    <text evidence="4">The sequence shown here is derived from an EMBL/GenBank/DDBJ whole genome shotgun (WGS) entry which is preliminary data.</text>
</comment>
<dbReference type="InterPro" id="IPR013785">
    <property type="entry name" value="Aldolase_TIM"/>
</dbReference>
<dbReference type="EMBL" id="JBHSON010000072">
    <property type="protein sequence ID" value="MFC5751582.1"/>
    <property type="molecule type" value="Genomic_DNA"/>
</dbReference>
<evidence type="ECO:0000313" key="5">
    <source>
        <dbReference type="Proteomes" id="UP001596074"/>
    </source>
</evidence>
<dbReference type="Proteomes" id="UP001596074">
    <property type="component" value="Unassembled WGS sequence"/>
</dbReference>
<reference evidence="5" key="1">
    <citation type="journal article" date="2019" name="Int. J. Syst. Evol. Microbiol.">
        <title>The Global Catalogue of Microorganisms (GCM) 10K type strain sequencing project: providing services to taxonomists for standard genome sequencing and annotation.</title>
        <authorList>
            <consortium name="The Broad Institute Genomics Platform"/>
            <consortium name="The Broad Institute Genome Sequencing Center for Infectious Disease"/>
            <person name="Wu L."/>
            <person name="Ma J."/>
        </authorList>
    </citation>
    <scope>NUCLEOTIDE SEQUENCE [LARGE SCALE GENOMIC DNA]</scope>
    <source>
        <strain evidence="5">KCTC 42087</strain>
    </source>
</reference>
<dbReference type="RefSeq" id="WP_378287553.1">
    <property type="nucleotide sequence ID" value="NZ_JBHSON010000072.1"/>
</dbReference>